<dbReference type="EMBL" id="JBHUEA010000012">
    <property type="protein sequence ID" value="MFD1721697.1"/>
    <property type="molecule type" value="Genomic_DNA"/>
</dbReference>
<proteinExistence type="predicted"/>
<gene>
    <name evidence="1" type="ORF">ACFSBI_09055</name>
</gene>
<comment type="caution">
    <text evidence="1">The sequence shown here is derived from an EMBL/GenBank/DDBJ whole genome shotgun (WGS) entry which is preliminary data.</text>
</comment>
<name>A0ABW4LEH1_9MICO</name>
<evidence type="ECO:0000313" key="2">
    <source>
        <dbReference type="Proteomes" id="UP001597347"/>
    </source>
</evidence>
<reference evidence="2" key="1">
    <citation type="journal article" date="2019" name="Int. J. Syst. Evol. Microbiol.">
        <title>The Global Catalogue of Microorganisms (GCM) 10K type strain sequencing project: providing services to taxonomists for standard genome sequencing and annotation.</title>
        <authorList>
            <consortium name="The Broad Institute Genomics Platform"/>
            <consortium name="The Broad Institute Genome Sequencing Center for Infectious Disease"/>
            <person name="Wu L."/>
            <person name="Ma J."/>
        </authorList>
    </citation>
    <scope>NUCLEOTIDE SEQUENCE [LARGE SCALE GENOMIC DNA]</scope>
    <source>
        <strain evidence="2">CGMCC 1.12471</strain>
    </source>
</reference>
<sequence length="115" mass="12582">MAEPRTSDGVVSGAPEPLDATCTRCRREGVFSVGLYVLTEDGPVRVGERVFCVCETHPAFRATITNGDARRTGETCDRCHRVSMYAVPFFAMSSTGVAPHSVKVICRDCDTRPKR</sequence>
<keyword evidence="2" id="KW-1185">Reference proteome</keyword>
<accession>A0ABW4LEH1</accession>
<dbReference type="RefSeq" id="WP_377934169.1">
    <property type="nucleotide sequence ID" value="NZ_JBHUEA010000012.1"/>
</dbReference>
<protein>
    <submittedName>
        <fullName evidence="1">Uncharacterized protein</fullName>
    </submittedName>
</protein>
<dbReference type="Proteomes" id="UP001597347">
    <property type="component" value="Unassembled WGS sequence"/>
</dbReference>
<evidence type="ECO:0000313" key="1">
    <source>
        <dbReference type="EMBL" id="MFD1721697.1"/>
    </source>
</evidence>
<organism evidence="1 2">
    <name type="scientific">Amnibacterium endophyticum</name>
    <dbReference type="NCBI Taxonomy" id="2109337"/>
    <lineage>
        <taxon>Bacteria</taxon>
        <taxon>Bacillati</taxon>
        <taxon>Actinomycetota</taxon>
        <taxon>Actinomycetes</taxon>
        <taxon>Micrococcales</taxon>
        <taxon>Microbacteriaceae</taxon>
        <taxon>Amnibacterium</taxon>
    </lineage>
</organism>